<evidence type="ECO:0000256" key="5">
    <source>
        <dbReference type="PROSITE-ProRule" id="PRU00042"/>
    </source>
</evidence>
<evidence type="ECO:0000256" key="2">
    <source>
        <dbReference type="ARBA" id="ARBA00022737"/>
    </source>
</evidence>
<dbReference type="PANTHER" id="PTHR24403">
    <property type="entry name" value="ZINC FINGER PROTEIN"/>
    <property type="match status" value="1"/>
</dbReference>
<gene>
    <name evidence="8" type="ORF">OTU49_015769</name>
</gene>
<dbReference type="GO" id="GO:0008270">
    <property type="term" value="F:zinc ion binding"/>
    <property type="evidence" value="ECO:0007669"/>
    <property type="project" value="UniProtKB-KW"/>
</dbReference>
<feature type="region of interest" description="Disordered" evidence="6">
    <location>
        <begin position="1"/>
        <end position="22"/>
    </location>
</feature>
<keyword evidence="3 5" id="KW-0863">Zinc-finger</keyword>
<keyword evidence="2" id="KW-0677">Repeat</keyword>
<reference evidence="8 9" key="1">
    <citation type="journal article" date="2024" name="BMC Genomics">
        <title>Genome assembly of redclaw crayfish (Cherax quadricarinatus) provides insights into its immune adaptation and hypoxia tolerance.</title>
        <authorList>
            <person name="Liu Z."/>
            <person name="Zheng J."/>
            <person name="Li H."/>
            <person name="Fang K."/>
            <person name="Wang S."/>
            <person name="He J."/>
            <person name="Zhou D."/>
            <person name="Weng S."/>
            <person name="Chi M."/>
            <person name="Gu Z."/>
            <person name="He J."/>
            <person name="Li F."/>
            <person name="Wang M."/>
        </authorList>
    </citation>
    <scope>NUCLEOTIDE SEQUENCE [LARGE SCALE GENOMIC DNA]</scope>
    <source>
        <strain evidence="8">ZL_2023a</strain>
    </source>
</reference>
<protein>
    <recommendedName>
        <fullName evidence="7">C2H2-type domain-containing protein</fullName>
    </recommendedName>
</protein>
<evidence type="ECO:0000313" key="9">
    <source>
        <dbReference type="Proteomes" id="UP001445076"/>
    </source>
</evidence>
<evidence type="ECO:0000259" key="7">
    <source>
        <dbReference type="PROSITE" id="PS50157"/>
    </source>
</evidence>
<dbReference type="GO" id="GO:0043565">
    <property type="term" value="F:sequence-specific DNA binding"/>
    <property type="evidence" value="ECO:0007669"/>
    <property type="project" value="UniProtKB-ARBA"/>
</dbReference>
<organism evidence="8 9">
    <name type="scientific">Cherax quadricarinatus</name>
    <name type="common">Australian red claw crayfish</name>
    <dbReference type="NCBI Taxonomy" id="27406"/>
    <lineage>
        <taxon>Eukaryota</taxon>
        <taxon>Metazoa</taxon>
        <taxon>Ecdysozoa</taxon>
        <taxon>Arthropoda</taxon>
        <taxon>Crustacea</taxon>
        <taxon>Multicrustacea</taxon>
        <taxon>Malacostraca</taxon>
        <taxon>Eumalacostraca</taxon>
        <taxon>Eucarida</taxon>
        <taxon>Decapoda</taxon>
        <taxon>Pleocyemata</taxon>
        <taxon>Astacidea</taxon>
        <taxon>Parastacoidea</taxon>
        <taxon>Parastacidae</taxon>
        <taxon>Cherax</taxon>
    </lineage>
</organism>
<dbReference type="Proteomes" id="UP001445076">
    <property type="component" value="Unassembled WGS sequence"/>
</dbReference>
<dbReference type="GO" id="GO:0005694">
    <property type="term" value="C:chromosome"/>
    <property type="evidence" value="ECO:0007669"/>
    <property type="project" value="UniProtKB-ARBA"/>
</dbReference>
<evidence type="ECO:0000256" key="6">
    <source>
        <dbReference type="SAM" id="MobiDB-lite"/>
    </source>
</evidence>
<comment type="caution">
    <text evidence="8">The sequence shown here is derived from an EMBL/GenBank/DDBJ whole genome shotgun (WGS) entry which is preliminary data.</text>
</comment>
<sequence length="109" mass="12036">REIAPTSPRSGIVAPRHPSTVSPSIDLAPGTCSVVDGDGVHLWRELTCSICNKRFHGRNSKSNLERHMQIHTGLKPFQCPLCPHRANRKGNLKTHIEVRHGAEAVPSYL</sequence>
<dbReference type="Pfam" id="PF00096">
    <property type="entry name" value="zf-C2H2"/>
    <property type="match status" value="1"/>
</dbReference>
<feature type="domain" description="C2H2-type" evidence="7">
    <location>
        <begin position="46"/>
        <end position="76"/>
    </location>
</feature>
<dbReference type="PROSITE" id="PS50157">
    <property type="entry name" value="ZINC_FINGER_C2H2_2"/>
    <property type="match status" value="1"/>
</dbReference>
<evidence type="ECO:0000256" key="1">
    <source>
        <dbReference type="ARBA" id="ARBA00022723"/>
    </source>
</evidence>
<feature type="non-terminal residue" evidence="8">
    <location>
        <position position="1"/>
    </location>
</feature>
<dbReference type="SUPFAM" id="SSF57667">
    <property type="entry name" value="beta-beta-alpha zinc fingers"/>
    <property type="match status" value="1"/>
</dbReference>
<dbReference type="PANTHER" id="PTHR24403:SF67">
    <property type="entry name" value="FI01116P-RELATED"/>
    <property type="match status" value="1"/>
</dbReference>
<evidence type="ECO:0000256" key="3">
    <source>
        <dbReference type="ARBA" id="ARBA00022771"/>
    </source>
</evidence>
<accession>A0AAW0XXL1</accession>
<proteinExistence type="predicted"/>
<keyword evidence="9" id="KW-1185">Reference proteome</keyword>
<dbReference type="GO" id="GO:0045944">
    <property type="term" value="P:positive regulation of transcription by RNA polymerase II"/>
    <property type="evidence" value="ECO:0007669"/>
    <property type="project" value="TreeGrafter"/>
</dbReference>
<dbReference type="GO" id="GO:0005634">
    <property type="term" value="C:nucleus"/>
    <property type="evidence" value="ECO:0007669"/>
    <property type="project" value="TreeGrafter"/>
</dbReference>
<dbReference type="EMBL" id="JARKIK010000010">
    <property type="protein sequence ID" value="KAK8749280.1"/>
    <property type="molecule type" value="Genomic_DNA"/>
</dbReference>
<dbReference type="FunFam" id="3.30.160.60:FF:001732">
    <property type="entry name" value="Zgc:162936"/>
    <property type="match status" value="1"/>
</dbReference>
<evidence type="ECO:0000313" key="8">
    <source>
        <dbReference type="EMBL" id="KAK8749280.1"/>
    </source>
</evidence>
<dbReference type="Gene3D" id="3.30.160.60">
    <property type="entry name" value="Classic Zinc Finger"/>
    <property type="match status" value="2"/>
</dbReference>
<name>A0AAW0XXL1_CHEQU</name>
<dbReference type="AlphaFoldDB" id="A0AAW0XXL1"/>
<evidence type="ECO:0000256" key="4">
    <source>
        <dbReference type="ARBA" id="ARBA00022833"/>
    </source>
</evidence>
<keyword evidence="1" id="KW-0479">Metal-binding</keyword>
<dbReference type="InterPro" id="IPR013087">
    <property type="entry name" value="Znf_C2H2_type"/>
</dbReference>
<dbReference type="InterPro" id="IPR036236">
    <property type="entry name" value="Znf_C2H2_sf"/>
</dbReference>
<keyword evidence="4" id="KW-0862">Zinc</keyword>
<dbReference type="SMART" id="SM00355">
    <property type="entry name" value="ZnF_C2H2"/>
    <property type="match status" value="2"/>
</dbReference>
<dbReference type="InterPro" id="IPR050688">
    <property type="entry name" value="Zinc_finger/UBP_domain"/>
</dbReference>